<dbReference type="AlphaFoldDB" id="A0A2N3YIG7"/>
<dbReference type="Pfam" id="PF06089">
    <property type="entry name" value="Asparaginase_II"/>
    <property type="match status" value="1"/>
</dbReference>
<keyword evidence="2" id="KW-1185">Reference proteome</keyword>
<organism evidence="1 2">
    <name type="scientific">Phycicoccus duodecadis</name>
    <dbReference type="NCBI Taxonomy" id="173053"/>
    <lineage>
        <taxon>Bacteria</taxon>
        <taxon>Bacillati</taxon>
        <taxon>Actinomycetota</taxon>
        <taxon>Actinomycetes</taxon>
        <taxon>Micrococcales</taxon>
        <taxon>Intrasporangiaceae</taxon>
        <taxon>Phycicoccus</taxon>
    </lineage>
</organism>
<dbReference type="PANTHER" id="PTHR42110:SF1">
    <property type="entry name" value="L-ASPARAGINASE, PUTATIVE (AFU_ORTHOLOGUE AFUA_3G11890)-RELATED"/>
    <property type="match status" value="1"/>
</dbReference>
<sequence>MSPSTPPALAAAPVLAHVVRGGFVESAHRASVAVTRPDGTVHEAWGDPLDPILPRSSNKPLQAVGMLRAGLRLPAPHLALACASHSGEPFHLAGVREILAGAGLTEADLRNTPDLPYDPAERDAWVAAGRGPVSVAQNCSGKHAAMLATCRVNGWDLAGYLDPAHPLQRAIDVALEDLAGEPVAATVVDGCGAPVMAISLAGLARAFGRIAIAETGTPERAVRDAVRAHPELLGGTRRDVTALIRGTEGVIAKDGAESVYAVGLADGRGVAVKVADGGPRARAVVLAAVLRRLGVESAAYDVLQHSPVLGHGEPVGAVVAVGIEHGSDLTRREAHGDGAATLRA</sequence>
<dbReference type="RefSeq" id="WP_101395182.1">
    <property type="nucleotide sequence ID" value="NZ_PJNE01000001.1"/>
</dbReference>
<dbReference type="EMBL" id="PJNE01000001">
    <property type="protein sequence ID" value="PKW26647.1"/>
    <property type="molecule type" value="Genomic_DNA"/>
</dbReference>
<dbReference type="PANTHER" id="PTHR42110">
    <property type="entry name" value="L-ASPARAGINASE, PUTATIVE (AFU_ORTHOLOGUE AFUA_3G11890)-RELATED"/>
    <property type="match status" value="1"/>
</dbReference>
<name>A0A2N3YIG7_9MICO</name>
<dbReference type="Proteomes" id="UP000233781">
    <property type="component" value="Unassembled WGS sequence"/>
</dbReference>
<dbReference type="OrthoDB" id="9780674at2"/>
<comment type="caution">
    <text evidence="1">The sequence shown here is derived from an EMBL/GenBank/DDBJ whole genome shotgun (WGS) entry which is preliminary data.</text>
</comment>
<gene>
    <name evidence="1" type="ORF">ATL31_1463</name>
</gene>
<accession>A0A2N3YIG7</accession>
<evidence type="ECO:0000313" key="1">
    <source>
        <dbReference type="EMBL" id="PKW26647.1"/>
    </source>
</evidence>
<reference evidence="1 2" key="1">
    <citation type="submission" date="2017-12" db="EMBL/GenBank/DDBJ databases">
        <title>Sequencing the genomes of 1000 Actinobacteria strains.</title>
        <authorList>
            <person name="Klenk H.-P."/>
        </authorList>
    </citation>
    <scope>NUCLEOTIDE SEQUENCE [LARGE SCALE GENOMIC DNA]</scope>
    <source>
        <strain evidence="1 2">DSM 12806</strain>
    </source>
</reference>
<dbReference type="InterPro" id="IPR010349">
    <property type="entry name" value="Asparaginase_II"/>
</dbReference>
<proteinExistence type="predicted"/>
<protein>
    <submittedName>
        <fullName evidence="1">Asparaginase</fullName>
    </submittedName>
</protein>
<evidence type="ECO:0000313" key="2">
    <source>
        <dbReference type="Proteomes" id="UP000233781"/>
    </source>
</evidence>